<proteinExistence type="predicted"/>
<dbReference type="GO" id="GO:0005768">
    <property type="term" value="C:endosome"/>
    <property type="evidence" value="ECO:0007669"/>
    <property type="project" value="TreeGrafter"/>
</dbReference>
<dbReference type="GO" id="GO:0071203">
    <property type="term" value="C:WASH complex"/>
    <property type="evidence" value="ECO:0007669"/>
    <property type="project" value="InterPro"/>
</dbReference>
<protein>
    <submittedName>
        <fullName evidence="2">WASH complex subunit 7</fullName>
    </submittedName>
</protein>
<reference evidence="2" key="1">
    <citation type="submission" date="2017-10" db="EMBL/GenBank/DDBJ databases">
        <title>Transcriptome Assembly of Sugarcane Aphid Adults.</title>
        <authorList>
            <person name="Scully E.D."/>
            <person name="Palmer N.A."/>
            <person name="Geib S.M."/>
            <person name="Sarath G."/>
            <person name="Sattler S.E."/>
        </authorList>
    </citation>
    <scope>NUCLEOTIDE SEQUENCE</scope>
    <source>
        <tissue evidence="2">Whole body</tissue>
    </source>
</reference>
<dbReference type="InterPro" id="IPR028191">
    <property type="entry name" value="WASH-4_N"/>
</dbReference>
<sequence length="175" mass="20355">MWSNLEKNNKPEDVVAGEQSLTYKHLLNSHTKRLEKIHILKNALFIFKSPINIKVDVTDKVTIDDLLDIDNNVLSTILKIFATLSSEIFFLKNDVKVKLFNSILYYEECDEDVFSEGLIPVKISKFLQILLELSNFVKHCEYLLSEIHCQFVKIFEFQLITADIHFQLNASLFID</sequence>
<dbReference type="PANTHER" id="PTHR31409:SF0">
    <property type="entry name" value="WASH COMPLEX SUBUNIT 4"/>
    <property type="match status" value="1"/>
</dbReference>
<dbReference type="InterPro" id="IPR027307">
    <property type="entry name" value="WASH7"/>
</dbReference>
<dbReference type="AlphaFoldDB" id="A0A2H8TLY9"/>
<dbReference type="GO" id="GO:0007032">
    <property type="term" value="P:endosome organization"/>
    <property type="evidence" value="ECO:0007669"/>
    <property type="project" value="TreeGrafter"/>
</dbReference>
<organism evidence="2">
    <name type="scientific">Melanaphis sacchari</name>
    <dbReference type="NCBI Taxonomy" id="742174"/>
    <lineage>
        <taxon>Eukaryota</taxon>
        <taxon>Metazoa</taxon>
        <taxon>Ecdysozoa</taxon>
        <taxon>Arthropoda</taxon>
        <taxon>Hexapoda</taxon>
        <taxon>Insecta</taxon>
        <taxon>Pterygota</taxon>
        <taxon>Neoptera</taxon>
        <taxon>Paraneoptera</taxon>
        <taxon>Hemiptera</taxon>
        <taxon>Sternorrhyncha</taxon>
        <taxon>Aphidomorpha</taxon>
        <taxon>Aphidoidea</taxon>
        <taxon>Aphididae</taxon>
        <taxon>Aphidini</taxon>
        <taxon>Melanaphis</taxon>
    </lineage>
</organism>
<evidence type="ECO:0000259" key="1">
    <source>
        <dbReference type="Pfam" id="PF14745"/>
    </source>
</evidence>
<evidence type="ECO:0000313" key="2">
    <source>
        <dbReference type="EMBL" id="MBW14961.1"/>
    </source>
</evidence>
<dbReference type="OrthoDB" id="10261210at2759"/>
<dbReference type="EMBL" id="GFXV01003156">
    <property type="protein sequence ID" value="MBW14961.1"/>
    <property type="molecule type" value="Transcribed_RNA"/>
</dbReference>
<name>A0A2H8TLY9_9HEMI</name>
<feature type="domain" description="WASH complex subunit 4 N-terminal" evidence="1">
    <location>
        <begin position="28"/>
        <end position="167"/>
    </location>
</feature>
<accession>A0A2H8TLY9</accession>
<dbReference type="GO" id="GO:0016197">
    <property type="term" value="P:endosomal transport"/>
    <property type="evidence" value="ECO:0007669"/>
    <property type="project" value="TreeGrafter"/>
</dbReference>
<dbReference type="Pfam" id="PF14745">
    <property type="entry name" value="WASH-4_N"/>
    <property type="match status" value="1"/>
</dbReference>
<dbReference type="PANTHER" id="PTHR31409">
    <property type="entry name" value="WASH COMPLEX SUBUNIT 4"/>
    <property type="match status" value="1"/>
</dbReference>